<name>A0A210Q9Q6_MIZYE</name>
<dbReference type="STRING" id="6573.A0A210Q9Q6"/>
<dbReference type="GO" id="GO:0007264">
    <property type="term" value="P:small GTPase-mediated signal transduction"/>
    <property type="evidence" value="ECO:0007669"/>
    <property type="project" value="InterPro"/>
</dbReference>
<keyword evidence="3" id="KW-0342">GTP-binding</keyword>
<dbReference type="SMART" id="SM00175">
    <property type="entry name" value="RAB"/>
    <property type="match status" value="1"/>
</dbReference>
<keyword evidence="4" id="KW-0472">Membrane</keyword>
<protein>
    <submittedName>
        <fullName evidence="6">Rho-related GTP-binding protein RhoQ</fullName>
    </submittedName>
</protein>
<evidence type="ECO:0000256" key="2">
    <source>
        <dbReference type="ARBA" id="ARBA00022741"/>
    </source>
</evidence>
<dbReference type="InterPro" id="IPR005225">
    <property type="entry name" value="Small_GTP-bd"/>
</dbReference>
<reference evidence="6 7" key="1">
    <citation type="journal article" date="2017" name="Nat. Ecol. Evol.">
        <title>Scallop genome provides insights into evolution of bilaterian karyotype and development.</title>
        <authorList>
            <person name="Wang S."/>
            <person name="Zhang J."/>
            <person name="Jiao W."/>
            <person name="Li J."/>
            <person name="Xun X."/>
            <person name="Sun Y."/>
            <person name="Guo X."/>
            <person name="Huan P."/>
            <person name="Dong B."/>
            <person name="Zhang L."/>
            <person name="Hu X."/>
            <person name="Sun X."/>
            <person name="Wang J."/>
            <person name="Zhao C."/>
            <person name="Wang Y."/>
            <person name="Wang D."/>
            <person name="Huang X."/>
            <person name="Wang R."/>
            <person name="Lv J."/>
            <person name="Li Y."/>
            <person name="Zhang Z."/>
            <person name="Liu B."/>
            <person name="Lu W."/>
            <person name="Hui Y."/>
            <person name="Liang J."/>
            <person name="Zhou Z."/>
            <person name="Hou R."/>
            <person name="Li X."/>
            <person name="Liu Y."/>
            <person name="Li H."/>
            <person name="Ning X."/>
            <person name="Lin Y."/>
            <person name="Zhao L."/>
            <person name="Xing Q."/>
            <person name="Dou J."/>
            <person name="Li Y."/>
            <person name="Mao J."/>
            <person name="Guo H."/>
            <person name="Dou H."/>
            <person name="Li T."/>
            <person name="Mu C."/>
            <person name="Jiang W."/>
            <person name="Fu Q."/>
            <person name="Fu X."/>
            <person name="Miao Y."/>
            <person name="Liu J."/>
            <person name="Yu Q."/>
            <person name="Li R."/>
            <person name="Liao H."/>
            <person name="Li X."/>
            <person name="Kong Y."/>
            <person name="Jiang Z."/>
            <person name="Chourrout D."/>
            <person name="Li R."/>
            <person name="Bao Z."/>
        </authorList>
    </citation>
    <scope>NUCLEOTIDE SEQUENCE [LARGE SCALE GENOMIC DNA]</scope>
    <source>
        <strain evidence="6 7">PY_sf001</strain>
    </source>
</reference>
<evidence type="ECO:0000256" key="3">
    <source>
        <dbReference type="ARBA" id="ARBA00023134"/>
    </source>
</evidence>
<dbReference type="InterPro" id="IPR003578">
    <property type="entry name" value="Small_GTPase_Rho"/>
</dbReference>
<dbReference type="OrthoDB" id="6076341at2759"/>
<gene>
    <name evidence="6" type="ORF">KP79_PYT10386</name>
</gene>
<evidence type="ECO:0000313" key="6">
    <source>
        <dbReference type="EMBL" id="OWF45464.1"/>
    </source>
</evidence>
<dbReference type="InterPro" id="IPR001806">
    <property type="entry name" value="Small_GTPase"/>
</dbReference>
<keyword evidence="7" id="KW-1185">Reference proteome</keyword>
<dbReference type="PROSITE" id="PS51419">
    <property type="entry name" value="RAB"/>
    <property type="match status" value="1"/>
</dbReference>
<dbReference type="Proteomes" id="UP000242188">
    <property type="component" value="Unassembled WGS sequence"/>
</dbReference>
<dbReference type="EMBL" id="NEDP02004499">
    <property type="protein sequence ID" value="OWF45464.1"/>
    <property type="molecule type" value="Genomic_DNA"/>
</dbReference>
<dbReference type="AlphaFoldDB" id="A0A210Q9Q6"/>
<accession>A0A210Q9Q6</accession>
<evidence type="ECO:0000313" key="7">
    <source>
        <dbReference type="Proteomes" id="UP000242188"/>
    </source>
</evidence>
<dbReference type="Pfam" id="PF00071">
    <property type="entry name" value="Ras"/>
    <property type="match status" value="1"/>
</dbReference>
<dbReference type="CDD" id="cd00157">
    <property type="entry name" value="Rho"/>
    <property type="match status" value="1"/>
</dbReference>
<sequence>MADDGVDEERKIKVTAVGDCGVGKTCLLMTYATNKFPDSDVPGLYECSQTVKAGRSTSFEVPVEMQFNGCKYSIGLTDTIGSDEYRRIRELFTVGTDIFLVCFSVTEPDTLTNVKQNWLSEIKILAPKATFVLVGTKTDLREDETVKKRLKEKDQKVISIQEGIKCAKTFGAKTYVECSALNQIGLKEVFETVVMVTSPEKGSGPKPGTSGGPCVVS</sequence>
<dbReference type="SMART" id="SM00173">
    <property type="entry name" value="RAS"/>
    <property type="match status" value="1"/>
</dbReference>
<dbReference type="GO" id="GO:0003924">
    <property type="term" value="F:GTPase activity"/>
    <property type="evidence" value="ECO:0007669"/>
    <property type="project" value="InterPro"/>
</dbReference>
<comment type="caution">
    <text evidence="6">The sequence shown here is derived from an EMBL/GenBank/DDBJ whole genome shotgun (WGS) entry which is preliminary data.</text>
</comment>
<organism evidence="6 7">
    <name type="scientific">Mizuhopecten yessoensis</name>
    <name type="common">Japanese scallop</name>
    <name type="synonym">Patinopecten yessoensis</name>
    <dbReference type="NCBI Taxonomy" id="6573"/>
    <lineage>
        <taxon>Eukaryota</taxon>
        <taxon>Metazoa</taxon>
        <taxon>Spiralia</taxon>
        <taxon>Lophotrochozoa</taxon>
        <taxon>Mollusca</taxon>
        <taxon>Bivalvia</taxon>
        <taxon>Autobranchia</taxon>
        <taxon>Pteriomorphia</taxon>
        <taxon>Pectinida</taxon>
        <taxon>Pectinoidea</taxon>
        <taxon>Pectinidae</taxon>
        <taxon>Mizuhopecten</taxon>
    </lineage>
</organism>
<comment type="subcellular location">
    <subcellularLocation>
        <location evidence="1">Membrane</location>
    </subcellularLocation>
</comment>
<feature type="compositionally biased region" description="Low complexity" evidence="5">
    <location>
        <begin position="198"/>
        <end position="208"/>
    </location>
</feature>
<evidence type="ECO:0000256" key="5">
    <source>
        <dbReference type="SAM" id="MobiDB-lite"/>
    </source>
</evidence>
<dbReference type="PANTHER" id="PTHR24072">
    <property type="entry name" value="RHO FAMILY GTPASE"/>
    <property type="match status" value="1"/>
</dbReference>
<evidence type="ECO:0000256" key="4">
    <source>
        <dbReference type="ARBA" id="ARBA00023136"/>
    </source>
</evidence>
<dbReference type="NCBIfam" id="TIGR00231">
    <property type="entry name" value="small_GTP"/>
    <property type="match status" value="1"/>
</dbReference>
<dbReference type="Gene3D" id="3.40.50.300">
    <property type="entry name" value="P-loop containing nucleotide triphosphate hydrolases"/>
    <property type="match status" value="1"/>
</dbReference>
<evidence type="ECO:0000256" key="1">
    <source>
        <dbReference type="ARBA" id="ARBA00004370"/>
    </source>
</evidence>
<dbReference type="PROSITE" id="PS51421">
    <property type="entry name" value="RAS"/>
    <property type="match status" value="1"/>
</dbReference>
<dbReference type="PRINTS" id="PR00449">
    <property type="entry name" value="RASTRNSFRMNG"/>
</dbReference>
<feature type="region of interest" description="Disordered" evidence="5">
    <location>
        <begin position="198"/>
        <end position="217"/>
    </location>
</feature>
<dbReference type="PROSITE" id="PS51420">
    <property type="entry name" value="RHO"/>
    <property type="match status" value="1"/>
</dbReference>
<dbReference type="FunFam" id="3.40.50.300:FF:002060">
    <property type="entry name" value="Rho family GTPase"/>
    <property type="match status" value="1"/>
</dbReference>
<dbReference type="SMART" id="SM00174">
    <property type="entry name" value="RHO"/>
    <property type="match status" value="1"/>
</dbReference>
<keyword evidence="2" id="KW-0547">Nucleotide-binding</keyword>
<dbReference type="GO" id="GO:0005525">
    <property type="term" value="F:GTP binding"/>
    <property type="evidence" value="ECO:0007669"/>
    <property type="project" value="UniProtKB-KW"/>
</dbReference>
<proteinExistence type="predicted"/>
<dbReference type="InterPro" id="IPR027417">
    <property type="entry name" value="P-loop_NTPase"/>
</dbReference>
<dbReference type="GO" id="GO:0016020">
    <property type="term" value="C:membrane"/>
    <property type="evidence" value="ECO:0007669"/>
    <property type="project" value="UniProtKB-SubCell"/>
</dbReference>
<dbReference type="SUPFAM" id="SSF52540">
    <property type="entry name" value="P-loop containing nucleoside triphosphate hydrolases"/>
    <property type="match status" value="1"/>
</dbReference>